<reference evidence="2 4" key="2">
    <citation type="submission" date="2023-11" db="EMBL/GenBank/DDBJ databases">
        <title>MicrobeMod: A computational toolkit for identifying prokaryotic methylation and restriction-modification with nanopore sequencing.</title>
        <authorList>
            <person name="Crits-Christoph A."/>
            <person name="Kang S.C."/>
            <person name="Lee H."/>
            <person name="Ostrov N."/>
        </authorList>
    </citation>
    <scope>NUCLEOTIDE SEQUENCE [LARGE SCALE GENOMIC DNA]</scope>
    <source>
        <strain evidence="2 4">ATCC 23090</strain>
    </source>
</reference>
<evidence type="ECO:0000313" key="4">
    <source>
        <dbReference type="Proteomes" id="UP001326715"/>
    </source>
</evidence>
<evidence type="ECO:0000313" key="2">
    <source>
        <dbReference type="EMBL" id="WQG87851.1"/>
    </source>
</evidence>
<evidence type="ECO:0000313" key="1">
    <source>
        <dbReference type="EMBL" id="SFW82745.1"/>
    </source>
</evidence>
<proteinExistence type="predicted"/>
<dbReference type="OrthoDB" id="1443382at2"/>
<dbReference type="AlphaFoldDB" id="A0A1K1SEC8"/>
<name>A0A1K1SEC8_9BACT</name>
<dbReference type="Proteomes" id="UP001326715">
    <property type="component" value="Chromosome"/>
</dbReference>
<evidence type="ECO:0000313" key="3">
    <source>
        <dbReference type="Proteomes" id="UP000183788"/>
    </source>
</evidence>
<reference evidence="1 3" key="1">
    <citation type="submission" date="2016-11" db="EMBL/GenBank/DDBJ databases">
        <authorList>
            <person name="Jaros S."/>
            <person name="Januszkiewicz K."/>
            <person name="Wedrychowicz H."/>
        </authorList>
    </citation>
    <scope>NUCLEOTIDE SEQUENCE [LARGE SCALE GENOMIC DNA]</scope>
    <source>
        <strain evidence="1 3">DSM 784</strain>
    </source>
</reference>
<keyword evidence="4" id="KW-1185">Reference proteome</keyword>
<dbReference type="Proteomes" id="UP000183788">
    <property type="component" value="Unassembled WGS sequence"/>
</dbReference>
<accession>A0A1K1SEC8</accession>
<dbReference type="EMBL" id="CP140154">
    <property type="protein sequence ID" value="WQG87851.1"/>
    <property type="molecule type" value="Genomic_DNA"/>
</dbReference>
<dbReference type="RefSeq" id="WP_072364315.1">
    <property type="nucleotide sequence ID" value="NZ_CP139972.1"/>
</dbReference>
<protein>
    <submittedName>
        <fullName evidence="1">Uncharacterized protein</fullName>
    </submittedName>
</protein>
<organism evidence="1 3">
    <name type="scientific">Chitinophaga sancti</name>
    <dbReference type="NCBI Taxonomy" id="1004"/>
    <lineage>
        <taxon>Bacteria</taxon>
        <taxon>Pseudomonadati</taxon>
        <taxon>Bacteroidota</taxon>
        <taxon>Chitinophagia</taxon>
        <taxon>Chitinophagales</taxon>
        <taxon>Chitinophagaceae</taxon>
        <taxon>Chitinophaga</taxon>
    </lineage>
</organism>
<sequence>MTKQSKPTKATDVKRGRKVKTIEGLREDIQSKCLSIKSIMDSGNLKKMRELEPLFSKAMADELGVNHGRFLDKLRNPIKFSLKDLHRFAYYVGSIPEKFTDQANHEIKTDKDLASKLHKFKDIQDMKQYNAEL</sequence>
<dbReference type="EMBL" id="FPIZ01000021">
    <property type="protein sequence ID" value="SFW82745.1"/>
    <property type="molecule type" value="Genomic_DNA"/>
</dbReference>
<gene>
    <name evidence="1" type="ORF">SAMN05661012_05307</name>
    <name evidence="2" type="ORF">SR876_23265</name>
</gene>